<dbReference type="EMBL" id="KK036351">
    <property type="protein sequence ID" value="EXL89802.1"/>
    <property type="molecule type" value="Genomic_DNA"/>
</dbReference>
<protein>
    <submittedName>
        <fullName evidence="1">Uncharacterized protein</fullName>
    </submittedName>
</protein>
<evidence type="ECO:0000313" key="1">
    <source>
        <dbReference type="EMBL" id="EXL89802.1"/>
    </source>
</evidence>
<reference evidence="1" key="1">
    <citation type="submission" date="2011-11" db="EMBL/GenBank/DDBJ databases">
        <title>The Genome Sequence of Fusarium oxysporum II5.</title>
        <authorList>
            <consortium name="The Broad Institute Genome Sequencing Platform"/>
            <person name="Ma L.-J."/>
            <person name="Gale L.R."/>
            <person name="Schwartz D.C."/>
            <person name="Zhou S."/>
            <person name="Corby-Kistler H."/>
            <person name="Young S.K."/>
            <person name="Zeng Q."/>
            <person name="Gargeya S."/>
            <person name="Fitzgerald M."/>
            <person name="Haas B."/>
            <person name="Abouelleil A."/>
            <person name="Alvarado L."/>
            <person name="Arachchi H.M."/>
            <person name="Berlin A."/>
            <person name="Brown A."/>
            <person name="Chapman S.B."/>
            <person name="Chen Z."/>
            <person name="Dunbar C."/>
            <person name="Freedman E."/>
            <person name="Gearin G."/>
            <person name="Goldberg J."/>
            <person name="Griggs A."/>
            <person name="Gujja S."/>
            <person name="Heiman D."/>
            <person name="Howarth C."/>
            <person name="Larson L."/>
            <person name="Lui A."/>
            <person name="MacDonald P.J.P."/>
            <person name="Montmayeur A."/>
            <person name="Murphy C."/>
            <person name="Neiman D."/>
            <person name="Pearson M."/>
            <person name="Priest M."/>
            <person name="Roberts A."/>
            <person name="Saif S."/>
            <person name="Shea T."/>
            <person name="Shenoy N."/>
            <person name="Sisk P."/>
            <person name="Stolte C."/>
            <person name="Sykes S."/>
            <person name="Wortman J."/>
            <person name="Nusbaum C."/>
            <person name="Birren B."/>
        </authorList>
    </citation>
    <scope>NUCLEOTIDE SEQUENCE [LARGE SCALE GENOMIC DNA]</scope>
    <source>
        <strain evidence="1">54006</strain>
    </source>
</reference>
<gene>
    <name evidence="1" type="ORF">FOIG_16914</name>
</gene>
<dbReference type="RefSeq" id="XP_031051892.1">
    <property type="nucleotide sequence ID" value="XM_031218394.1"/>
</dbReference>
<dbReference type="GeneID" id="42042089"/>
<proteinExistence type="predicted"/>
<name>X0ILV0_FUSO5</name>
<dbReference type="HOGENOM" id="CLU_3260588_0_0_1"/>
<accession>X0ILV0</accession>
<sequence>MDSRVLGSYTGLAPYKCLVLMGYLRRLLMDVTVYTVRWKSGF</sequence>
<dbReference type="AlphaFoldDB" id="X0ILV0"/>
<reference evidence="1" key="2">
    <citation type="submission" date="2014-03" db="EMBL/GenBank/DDBJ databases">
        <title>The Genome Annotation of Fusarium oxysporum II5.</title>
        <authorList>
            <consortium name="The Broad Institute Genomics Platform"/>
            <person name="Ma L.-J."/>
            <person name="Corby-Kistler H."/>
            <person name="Broz K."/>
            <person name="Gale L.R."/>
            <person name="Jonkers W."/>
            <person name="O'Donnell K."/>
            <person name="Ploetz R."/>
            <person name="Steinberg C."/>
            <person name="Schwartz D.C."/>
            <person name="VanEtten H."/>
            <person name="Zhou S."/>
            <person name="Young S.K."/>
            <person name="Zeng Q."/>
            <person name="Gargeya S."/>
            <person name="Fitzgerald M."/>
            <person name="Abouelleil A."/>
            <person name="Alvarado L."/>
            <person name="Chapman S.B."/>
            <person name="Gainer-Dewar J."/>
            <person name="Goldberg J."/>
            <person name="Griggs A."/>
            <person name="Gujja S."/>
            <person name="Hansen M."/>
            <person name="Howarth C."/>
            <person name="Imamovic A."/>
            <person name="Ireland A."/>
            <person name="Larimer J."/>
            <person name="McCowan C."/>
            <person name="Murphy C."/>
            <person name="Pearson M."/>
            <person name="Poon T.W."/>
            <person name="Priest M."/>
            <person name="Roberts A."/>
            <person name="Saif S."/>
            <person name="Shea T."/>
            <person name="Sykes S."/>
            <person name="Wortman J."/>
            <person name="Nusbaum C."/>
            <person name="Birren B."/>
        </authorList>
    </citation>
    <scope>NUCLEOTIDE SEQUENCE</scope>
    <source>
        <strain evidence="1">54006</strain>
    </source>
</reference>
<organism evidence="1">
    <name type="scientific">Fusarium odoratissimum (strain NRRL 54006)</name>
    <dbReference type="NCBI Taxonomy" id="1089451"/>
    <lineage>
        <taxon>Eukaryota</taxon>
        <taxon>Fungi</taxon>
        <taxon>Dikarya</taxon>
        <taxon>Ascomycota</taxon>
        <taxon>Pezizomycotina</taxon>
        <taxon>Sordariomycetes</taxon>
        <taxon>Hypocreomycetidae</taxon>
        <taxon>Hypocreales</taxon>
        <taxon>Nectriaceae</taxon>
        <taxon>Fusarium</taxon>
        <taxon>Fusarium oxysporum species complex</taxon>
        <taxon>Fusarium oxysporum f. sp. cubense (strain race 4)</taxon>
    </lineage>
</organism>
<dbReference type="Proteomes" id="UP000030685">
    <property type="component" value="Unassembled WGS sequence"/>
</dbReference>
<dbReference type="VEuPathDB" id="FungiDB:FOIG_16914"/>